<feature type="domain" description="Amine oxidase" evidence="1">
    <location>
        <begin position="12"/>
        <end position="259"/>
    </location>
</feature>
<evidence type="ECO:0000313" key="2">
    <source>
        <dbReference type="EMBL" id="SFC13035.1"/>
    </source>
</evidence>
<dbReference type="GO" id="GO:0016491">
    <property type="term" value="F:oxidoreductase activity"/>
    <property type="evidence" value="ECO:0007669"/>
    <property type="project" value="InterPro"/>
</dbReference>
<evidence type="ECO:0000313" key="3">
    <source>
        <dbReference type="Proteomes" id="UP000199058"/>
    </source>
</evidence>
<accession>A0A1I1GNJ9</accession>
<dbReference type="InterPro" id="IPR050464">
    <property type="entry name" value="Zeta_carotene_desat/Oxidored"/>
</dbReference>
<dbReference type="STRING" id="1122252.SAMN05660443_1537"/>
<protein>
    <submittedName>
        <fullName evidence="2">Predicted NAD/FAD-binding protein</fullName>
    </submittedName>
</protein>
<dbReference type="SUPFAM" id="SSF51905">
    <property type="entry name" value="FAD/NAD(P)-binding domain"/>
    <property type="match status" value="1"/>
</dbReference>
<organism evidence="2 3">
    <name type="scientific">Marinospirillum celere</name>
    <dbReference type="NCBI Taxonomy" id="1122252"/>
    <lineage>
        <taxon>Bacteria</taxon>
        <taxon>Pseudomonadati</taxon>
        <taxon>Pseudomonadota</taxon>
        <taxon>Gammaproteobacteria</taxon>
        <taxon>Oceanospirillales</taxon>
        <taxon>Oceanospirillaceae</taxon>
        <taxon>Marinospirillum</taxon>
    </lineage>
</organism>
<dbReference type="PANTHER" id="PTHR42923:SF17">
    <property type="entry name" value="AMINE OXIDASE DOMAIN-CONTAINING PROTEIN"/>
    <property type="match status" value="1"/>
</dbReference>
<dbReference type="RefSeq" id="WP_091961544.1">
    <property type="nucleotide sequence ID" value="NZ_FOLH01000003.1"/>
</dbReference>
<sequence length="409" mass="45947">MSLSVAVIGSGMAGLAAAYRSRQLGHQVTLFEAWQGYGMDAHMLEVDGGRVDAPLRVMSPEAWPSVLQLAEEVGVGSFRSPTWLSCSWVSQQTWFRSGPFPGTEVPFAGSWRYLNIKSLRLALGLKKLKQLTNRLDGGAEGQTLEELLDRQQLDSLFWRGLILPILTTICTCEERHLLAWPAGQLLQLLDGILHNGSLCRLKGGTSALVQGLAEGLPLYSGSPIKRVCYEEDQVRVENERGEGGLFDRVILALQTNQLDFLDEQQFALERRLLDRVRYDSGELWIHRDERFMPARRDDWTALNFQMDEQLRKPMFTVWVNAVEPTLEGKPPIFQTWNPLYEPRADDTLACIPLQRAVVHTGMAQVYRQLNAWHQQPGRKVFFCGSWASEGVPLLESAVASAEAVVKLLD</sequence>
<keyword evidence="3" id="KW-1185">Reference proteome</keyword>
<dbReference type="InterPro" id="IPR002937">
    <property type="entry name" value="Amino_oxidase"/>
</dbReference>
<dbReference type="EMBL" id="FOLH01000003">
    <property type="protein sequence ID" value="SFC13035.1"/>
    <property type="molecule type" value="Genomic_DNA"/>
</dbReference>
<reference evidence="2 3" key="1">
    <citation type="submission" date="2016-10" db="EMBL/GenBank/DDBJ databases">
        <authorList>
            <person name="de Groot N.N."/>
        </authorList>
    </citation>
    <scope>NUCLEOTIDE SEQUENCE [LARGE SCALE GENOMIC DNA]</scope>
    <source>
        <strain evidence="2 3">DSM 18438</strain>
    </source>
</reference>
<dbReference type="OrthoDB" id="5792777at2"/>
<dbReference type="AlphaFoldDB" id="A0A1I1GNJ9"/>
<dbReference type="Pfam" id="PF01593">
    <property type="entry name" value="Amino_oxidase"/>
    <property type="match status" value="1"/>
</dbReference>
<dbReference type="Gene3D" id="3.50.50.60">
    <property type="entry name" value="FAD/NAD(P)-binding domain"/>
    <property type="match status" value="1"/>
</dbReference>
<proteinExistence type="predicted"/>
<name>A0A1I1GNJ9_9GAMM</name>
<dbReference type="Proteomes" id="UP000199058">
    <property type="component" value="Unassembled WGS sequence"/>
</dbReference>
<dbReference type="InterPro" id="IPR036188">
    <property type="entry name" value="FAD/NAD-bd_sf"/>
</dbReference>
<gene>
    <name evidence="2" type="ORF">SAMN05660443_1537</name>
</gene>
<evidence type="ECO:0000259" key="1">
    <source>
        <dbReference type="Pfam" id="PF01593"/>
    </source>
</evidence>
<dbReference type="PANTHER" id="PTHR42923">
    <property type="entry name" value="PROTOPORPHYRINOGEN OXIDASE"/>
    <property type="match status" value="1"/>
</dbReference>